<dbReference type="VEuPathDB" id="FungiDB:TSTA_124610"/>
<evidence type="ECO:0000313" key="8">
    <source>
        <dbReference type="EMBL" id="EED18740.1"/>
    </source>
</evidence>
<dbReference type="Proteomes" id="UP000001745">
    <property type="component" value="Unassembled WGS sequence"/>
</dbReference>
<feature type="transmembrane region" description="Helical" evidence="6">
    <location>
        <begin position="86"/>
        <end position="104"/>
    </location>
</feature>
<keyword evidence="3 6" id="KW-0812">Transmembrane</keyword>
<dbReference type="RefSeq" id="XP_002482732.1">
    <property type="nucleotide sequence ID" value="XM_002482687.1"/>
</dbReference>
<dbReference type="HOGENOM" id="CLU_008455_8_4_1"/>
<evidence type="ECO:0000256" key="3">
    <source>
        <dbReference type="ARBA" id="ARBA00022692"/>
    </source>
</evidence>
<dbReference type="GO" id="GO:0022857">
    <property type="term" value="F:transmembrane transporter activity"/>
    <property type="evidence" value="ECO:0007669"/>
    <property type="project" value="InterPro"/>
</dbReference>
<dbReference type="GeneID" id="8098412"/>
<accession>B8MB39</accession>
<feature type="transmembrane region" description="Helical" evidence="6">
    <location>
        <begin position="380"/>
        <end position="402"/>
    </location>
</feature>
<feature type="transmembrane region" description="Helical" evidence="6">
    <location>
        <begin position="320"/>
        <end position="342"/>
    </location>
</feature>
<dbReference type="EMBL" id="EQ962655">
    <property type="protein sequence ID" value="EED18740.1"/>
    <property type="molecule type" value="Genomic_DNA"/>
</dbReference>
<evidence type="ECO:0000259" key="7">
    <source>
        <dbReference type="PROSITE" id="PS50850"/>
    </source>
</evidence>
<dbReference type="OrthoDB" id="5085333at2759"/>
<protein>
    <submittedName>
        <fullName evidence="8">Bicyclomycin resistance protein, putative</fullName>
    </submittedName>
</protein>
<evidence type="ECO:0000313" key="9">
    <source>
        <dbReference type="Proteomes" id="UP000001745"/>
    </source>
</evidence>
<gene>
    <name evidence="8" type="ORF">TSTA_124610</name>
</gene>
<name>B8MB39_TALSN</name>
<evidence type="ECO:0000256" key="4">
    <source>
        <dbReference type="ARBA" id="ARBA00022989"/>
    </source>
</evidence>
<dbReference type="InParanoid" id="B8MB39"/>
<dbReference type="InterPro" id="IPR020846">
    <property type="entry name" value="MFS_dom"/>
</dbReference>
<keyword evidence="9" id="KW-1185">Reference proteome</keyword>
<keyword evidence="2" id="KW-0813">Transport</keyword>
<evidence type="ECO:0000256" key="2">
    <source>
        <dbReference type="ARBA" id="ARBA00022448"/>
    </source>
</evidence>
<dbReference type="InterPro" id="IPR036259">
    <property type="entry name" value="MFS_trans_sf"/>
</dbReference>
<dbReference type="Gene3D" id="1.20.1720.10">
    <property type="entry name" value="Multidrug resistance protein D"/>
    <property type="match status" value="1"/>
</dbReference>
<evidence type="ECO:0000256" key="5">
    <source>
        <dbReference type="ARBA" id="ARBA00023136"/>
    </source>
</evidence>
<dbReference type="PhylomeDB" id="B8MB39"/>
<dbReference type="PROSITE" id="PS50850">
    <property type="entry name" value="MFS"/>
    <property type="match status" value="1"/>
</dbReference>
<feature type="transmembrane region" description="Helical" evidence="6">
    <location>
        <begin position="354"/>
        <end position="373"/>
    </location>
</feature>
<sequence>MQTNLQDAATTITLFTELNQEPLIQQIERGRDTGEQAVIDPEEQVRKSNAAILQASGREARLENPPPNIQSMTPDIRHSVFPKGTCMFVVLMAAICGTVSPLSGNIYYPALNPLAAELHVSQSLINISLTTYMIFQGISPTFMGNLAGTNGRRPAYIIGLTIYIGACIGLALQTSYPALLVLRCFQSTGSSSTIALGSAVAADVATAAERGTYMGLINCGALVGPALGPVLGGILSAFLGWRSIFWFLGQNVVGNGSIPTQRWNRDLLTVIGERRKQRLIIKVQADANNLKREGKAKRKLRMPNPLVTLKILKEKDFGLLLLYNCLIYASYFSVTSSLPYLFAKLHGFNDLQIGLSYLPYGVGALLASIFNGRAPLAAPLVLLFFVGYCISGSFNCCSVVLIDYYPMSPATAAAGNNLCRCLLGAGEAAVIIQMIESMGCEWCFTFIALVIFATTRILGVLMQWVPEWREKRAQRLEAEKVSGA</sequence>
<dbReference type="Pfam" id="PF07690">
    <property type="entry name" value="MFS_1"/>
    <property type="match status" value="1"/>
</dbReference>
<dbReference type="STRING" id="441959.B8MB39"/>
<keyword evidence="5 6" id="KW-0472">Membrane</keyword>
<dbReference type="SUPFAM" id="SSF103473">
    <property type="entry name" value="MFS general substrate transporter"/>
    <property type="match status" value="1"/>
</dbReference>
<dbReference type="eggNOG" id="KOG0255">
    <property type="taxonomic scope" value="Eukaryota"/>
</dbReference>
<comment type="subcellular location">
    <subcellularLocation>
        <location evidence="1">Membrane</location>
        <topology evidence="1">Multi-pass membrane protein</topology>
    </subcellularLocation>
</comment>
<feature type="transmembrane region" description="Helical" evidence="6">
    <location>
        <begin position="222"/>
        <end position="241"/>
    </location>
</feature>
<dbReference type="PANTHER" id="PTHR23502">
    <property type="entry name" value="MAJOR FACILITATOR SUPERFAMILY"/>
    <property type="match status" value="1"/>
</dbReference>
<feature type="transmembrane region" description="Helical" evidence="6">
    <location>
        <begin position="155"/>
        <end position="172"/>
    </location>
</feature>
<dbReference type="GO" id="GO:0005886">
    <property type="term" value="C:plasma membrane"/>
    <property type="evidence" value="ECO:0007669"/>
    <property type="project" value="TreeGrafter"/>
</dbReference>
<keyword evidence="4 6" id="KW-1133">Transmembrane helix</keyword>
<dbReference type="OMA" id="DAMGRGW"/>
<evidence type="ECO:0000256" key="6">
    <source>
        <dbReference type="SAM" id="Phobius"/>
    </source>
</evidence>
<feature type="domain" description="Major facilitator superfamily (MFS) profile" evidence="7">
    <location>
        <begin position="89"/>
        <end position="484"/>
    </location>
</feature>
<reference evidence="9" key="1">
    <citation type="journal article" date="2015" name="Genome Announc.">
        <title>Genome sequence of the AIDS-associated pathogen Penicillium marneffei (ATCC18224) and its near taxonomic relative Talaromyces stipitatus (ATCC10500).</title>
        <authorList>
            <person name="Nierman W.C."/>
            <person name="Fedorova-Abrams N.D."/>
            <person name="Andrianopoulos A."/>
        </authorList>
    </citation>
    <scope>NUCLEOTIDE SEQUENCE [LARGE SCALE GENOMIC DNA]</scope>
    <source>
        <strain evidence="9">ATCC 10500 / CBS 375.48 / QM 6759 / NRRL 1006</strain>
    </source>
</reference>
<organism evidence="8 9">
    <name type="scientific">Talaromyces stipitatus (strain ATCC 10500 / CBS 375.48 / QM 6759 / NRRL 1006)</name>
    <name type="common">Penicillium stipitatum</name>
    <dbReference type="NCBI Taxonomy" id="441959"/>
    <lineage>
        <taxon>Eukaryota</taxon>
        <taxon>Fungi</taxon>
        <taxon>Dikarya</taxon>
        <taxon>Ascomycota</taxon>
        <taxon>Pezizomycotina</taxon>
        <taxon>Eurotiomycetes</taxon>
        <taxon>Eurotiomycetidae</taxon>
        <taxon>Eurotiales</taxon>
        <taxon>Trichocomaceae</taxon>
        <taxon>Talaromyces</taxon>
        <taxon>Talaromyces sect. Talaromyces</taxon>
    </lineage>
</organism>
<proteinExistence type="predicted"/>
<evidence type="ECO:0000256" key="1">
    <source>
        <dbReference type="ARBA" id="ARBA00004141"/>
    </source>
</evidence>
<dbReference type="AlphaFoldDB" id="B8MB39"/>
<feature type="transmembrane region" description="Helical" evidence="6">
    <location>
        <begin position="124"/>
        <end position="143"/>
    </location>
</feature>
<dbReference type="PANTHER" id="PTHR23502:SF51">
    <property type="entry name" value="QUINIDINE RESISTANCE PROTEIN 1-RELATED"/>
    <property type="match status" value="1"/>
</dbReference>
<feature type="transmembrane region" description="Helical" evidence="6">
    <location>
        <begin position="444"/>
        <end position="465"/>
    </location>
</feature>
<dbReference type="InterPro" id="IPR011701">
    <property type="entry name" value="MFS"/>
</dbReference>